<keyword evidence="2" id="KW-1185">Reference proteome</keyword>
<gene>
    <name evidence="1" type="ORF">F7D14_08540</name>
</gene>
<sequence>MSDKTTDKRIKYGFGEFNLGDAWRYYNVPLARIRSAAQMFGQRHGMKFRVRQSAKAVLVERLS</sequence>
<proteinExistence type="predicted"/>
<accession>A0A6B8M836</accession>
<protein>
    <submittedName>
        <fullName evidence="1">Uncharacterized protein</fullName>
    </submittedName>
</protein>
<name>A0A6B8M836_9HYPH</name>
<evidence type="ECO:0000313" key="1">
    <source>
        <dbReference type="EMBL" id="QGM97503.1"/>
    </source>
</evidence>
<evidence type="ECO:0000313" key="2">
    <source>
        <dbReference type="Proteomes" id="UP000422569"/>
    </source>
</evidence>
<organism evidence="1 2">
    <name type="scientific">Methylocystis parvus</name>
    <dbReference type="NCBI Taxonomy" id="134"/>
    <lineage>
        <taxon>Bacteria</taxon>
        <taxon>Pseudomonadati</taxon>
        <taxon>Pseudomonadota</taxon>
        <taxon>Alphaproteobacteria</taxon>
        <taxon>Hyphomicrobiales</taxon>
        <taxon>Methylocystaceae</taxon>
        <taxon>Methylocystis</taxon>
    </lineage>
</organism>
<dbReference type="EMBL" id="CP044331">
    <property type="protein sequence ID" value="QGM97503.1"/>
    <property type="molecule type" value="Genomic_DNA"/>
</dbReference>
<dbReference type="AlphaFoldDB" id="A0A6B8M836"/>
<dbReference type="KEGG" id="mpar:F7D14_08540"/>
<reference evidence="1 2" key="1">
    <citation type="submission" date="2019-09" db="EMBL/GenBank/DDBJ databases">
        <title>Isolation and complete genome sequencing of Methylocystis species.</title>
        <authorList>
            <person name="Rumah B.L."/>
            <person name="Stead C.E."/>
            <person name="Stevens B.C."/>
            <person name="Minton N.P."/>
            <person name="Grosse-Honebrink A."/>
            <person name="Zhang Y."/>
        </authorList>
    </citation>
    <scope>NUCLEOTIDE SEQUENCE [LARGE SCALE GENOMIC DNA]</scope>
    <source>
        <strain evidence="1 2">BRCS2</strain>
    </source>
</reference>
<dbReference type="RefSeq" id="WP_016921396.1">
    <property type="nucleotide sequence ID" value="NZ_CP044331.1"/>
</dbReference>
<dbReference type="Proteomes" id="UP000422569">
    <property type="component" value="Chromosome"/>
</dbReference>